<evidence type="ECO:0000313" key="5">
    <source>
        <dbReference type="EMBL" id="MEJ5946880.1"/>
    </source>
</evidence>
<dbReference type="Gene3D" id="3.20.20.100">
    <property type="entry name" value="NADP-dependent oxidoreductase domain"/>
    <property type="match status" value="1"/>
</dbReference>
<dbReference type="CDD" id="cd19071">
    <property type="entry name" value="AKR_AKR1-5-like"/>
    <property type="match status" value="1"/>
</dbReference>
<accession>A0ABU8RP95</accession>
<sequence length="264" mass="28110">MTTATTSLPGPAASLPGGGSMPLLGLGTWQSEGDDAYRSVLHALEVGYRHVDTATGYGNEDQVGRALAESGVPREEVFVTTKLPPDDAGRAREVLSRSLDLLGLDFVDLWLVHWPPSGGASPQTWEQLLAARADGQARDVGVSNYSTAQVDELVAATGEAPAVDQVPWAPALHDQQFLDACAERGVVVEGYSPFKKTDMDDPVLAEVARAHGVTPQQVVLRWHLEHGVVVIPKSVTPERIEANADVFGFTLSADEVRRVDGLAG</sequence>
<dbReference type="PRINTS" id="PR00069">
    <property type="entry name" value="ALDKETRDTASE"/>
</dbReference>
<dbReference type="Proteomes" id="UP001387100">
    <property type="component" value="Unassembled WGS sequence"/>
</dbReference>
<dbReference type="PIRSF" id="PIRSF000097">
    <property type="entry name" value="AKR"/>
    <property type="match status" value="1"/>
</dbReference>
<organism evidence="5 6">
    <name type="scientific">Pseudokineococcus basanitobsidens</name>
    <dbReference type="NCBI Taxonomy" id="1926649"/>
    <lineage>
        <taxon>Bacteria</taxon>
        <taxon>Bacillati</taxon>
        <taxon>Actinomycetota</taxon>
        <taxon>Actinomycetes</taxon>
        <taxon>Kineosporiales</taxon>
        <taxon>Kineosporiaceae</taxon>
        <taxon>Pseudokineococcus</taxon>
    </lineage>
</organism>
<protein>
    <submittedName>
        <fullName evidence="5">Aldo/keto reductase</fullName>
    </submittedName>
</protein>
<dbReference type="PROSITE" id="PS00062">
    <property type="entry name" value="ALDOKETO_REDUCTASE_2"/>
    <property type="match status" value="1"/>
</dbReference>
<dbReference type="Pfam" id="PF00248">
    <property type="entry name" value="Aldo_ket_red"/>
    <property type="match status" value="1"/>
</dbReference>
<evidence type="ECO:0000256" key="3">
    <source>
        <dbReference type="ARBA" id="ARBA00023002"/>
    </source>
</evidence>
<evidence type="ECO:0000259" key="4">
    <source>
        <dbReference type="Pfam" id="PF00248"/>
    </source>
</evidence>
<reference evidence="5 6" key="1">
    <citation type="journal article" date="2017" name="Int. J. Syst. Evol. Microbiol.">
        <title>Pseudokineococcus basanitobsidens sp. nov., isolated from volcanic rock.</title>
        <authorList>
            <person name="Lee D.W."/>
            <person name="Park M.Y."/>
            <person name="Kim J.J."/>
            <person name="Kim B.S."/>
        </authorList>
    </citation>
    <scope>NUCLEOTIDE SEQUENCE [LARGE SCALE GENOMIC DNA]</scope>
    <source>
        <strain evidence="5 6">DSM 103726</strain>
    </source>
</reference>
<comment type="similarity">
    <text evidence="1">Belongs to the aldo/keto reductase family.</text>
</comment>
<proteinExistence type="inferred from homology"/>
<evidence type="ECO:0000313" key="6">
    <source>
        <dbReference type="Proteomes" id="UP001387100"/>
    </source>
</evidence>
<dbReference type="PROSITE" id="PS00063">
    <property type="entry name" value="ALDOKETO_REDUCTASE_3"/>
    <property type="match status" value="1"/>
</dbReference>
<keyword evidence="3" id="KW-0560">Oxidoreductase</keyword>
<dbReference type="EMBL" id="JBBIAA010000037">
    <property type="protein sequence ID" value="MEJ5946880.1"/>
    <property type="molecule type" value="Genomic_DNA"/>
</dbReference>
<dbReference type="SUPFAM" id="SSF51430">
    <property type="entry name" value="NAD(P)-linked oxidoreductase"/>
    <property type="match status" value="1"/>
</dbReference>
<evidence type="ECO:0000256" key="1">
    <source>
        <dbReference type="ARBA" id="ARBA00007905"/>
    </source>
</evidence>
<dbReference type="PROSITE" id="PS00798">
    <property type="entry name" value="ALDOKETO_REDUCTASE_1"/>
    <property type="match status" value="1"/>
</dbReference>
<comment type="caution">
    <text evidence="5">The sequence shown here is derived from an EMBL/GenBank/DDBJ whole genome shotgun (WGS) entry which is preliminary data.</text>
</comment>
<evidence type="ECO:0000256" key="2">
    <source>
        <dbReference type="ARBA" id="ARBA00022857"/>
    </source>
</evidence>
<dbReference type="PANTHER" id="PTHR43827">
    <property type="entry name" value="2,5-DIKETO-D-GLUCONIC ACID REDUCTASE"/>
    <property type="match status" value="1"/>
</dbReference>
<dbReference type="RefSeq" id="WP_339576258.1">
    <property type="nucleotide sequence ID" value="NZ_JBBIAA010000037.1"/>
</dbReference>
<dbReference type="InterPro" id="IPR023210">
    <property type="entry name" value="NADP_OxRdtase_dom"/>
</dbReference>
<dbReference type="InterPro" id="IPR020471">
    <property type="entry name" value="AKR"/>
</dbReference>
<keyword evidence="6" id="KW-1185">Reference proteome</keyword>
<gene>
    <name evidence="5" type="ORF">WDZ17_16415</name>
</gene>
<dbReference type="InterPro" id="IPR018170">
    <property type="entry name" value="Aldo/ket_reductase_CS"/>
</dbReference>
<feature type="domain" description="NADP-dependent oxidoreductase" evidence="4">
    <location>
        <begin position="24"/>
        <end position="262"/>
    </location>
</feature>
<dbReference type="PANTHER" id="PTHR43827:SF3">
    <property type="entry name" value="NADP-DEPENDENT OXIDOREDUCTASE DOMAIN-CONTAINING PROTEIN"/>
    <property type="match status" value="1"/>
</dbReference>
<keyword evidence="2" id="KW-0521">NADP</keyword>
<dbReference type="InterPro" id="IPR036812">
    <property type="entry name" value="NAD(P)_OxRdtase_dom_sf"/>
</dbReference>
<name>A0ABU8RP95_9ACTN</name>